<protein>
    <submittedName>
        <fullName evidence="4">Ras-GEF domain-containing protein</fullName>
    </submittedName>
</protein>
<feature type="compositionally biased region" description="Polar residues" evidence="1">
    <location>
        <begin position="228"/>
        <end position="243"/>
    </location>
</feature>
<keyword evidence="2" id="KW-0812">Transmembrane</keyword>
<accession>A0A0K0CY80</accession>
<keyword evidence="3" id="KW-1185">Reference proteome</keyword>
<name>A0A0K0CY80_ANGCA</name>
<evidence type="ECO:0000256" key="1">
    <source>
        <dbReference type="SAM" id="MobiDB-lite"/>
    </source>
</evidence>
<reference evidence="3" key="1">
    <citation type="submission" date="2012-09" db="EMBL/GenBank/DDBJ databases">
        <authorList>
            <person name="Martin A.A."/>
        </authorList>
    </citation>
    <scope>NUCLEOTIDE SEQUENCE</scope>
</reference>
<sequence>MCSKMIFDNPDPEDLSFDFSLENTGCVITVRNYRDFNDDSAKKLFPRSSADYVPSATYFSESFWNTERERLRRVLNVWVSNKSKLIAAVPSEKTDDLKFVDCMARVVAVIDMYEWMLDACWDGELKDANSLGIQYLHDFFCDEKHIGKHEGDLEISDVRSAPQWEVALMEHIDEVLIALDKIANAGEYVEEAFEIAVEIRKLSSLVMKRTSSPSTSSAPGLLSPDSGRPSSNESSGNTTTAVTEKQLSCDAQHKDSAAGLKQCGVTQAVQSPTSESLLLPPSSSLATASSSVQTIVPSTSFSTPTTTLSIPKVSPPPLNIDEQCFDILRDSLPAAIEVGCTELGNIMRLCNPVDPTSQIATLAAAMGLNPAPFTTMIQVVFVCLLLLFLF</sequence>
<evidence type="ECO:0000256" key="2">
    <source>
        <dbReference type="SAM" id="Phobius"/>
    </source>
</evidence>
<reference evidence="4" key="2">
    <citation type="submission" date="2017-02" db="UniProtKB">
        <authorList>
            <consortium name="WormBaseParasite"/>
        </authorList>
    </citation>
    <scope>IDENTIFICATION</scope>
</reference>
<keyword evidence="2" id="KW-0472">Membrane</keyword>
<feature type="transmembrane region" description="Helical" evidence="2">
    <location>
        <begin position="371"/>
        <end position="389"/>
    </location>
</feature>
<evidence type="ECO:0000313" key="4">
    <source>
        <dbReference type="WBParaSite" id="ACAC_0000258201-mRNA-1"/>
    </source>
</evidence>
<organism evidence="3 4">
    <name type="scientific">Angiostrongylus cantonensis</name>
    <name type="common">Rat lungworm</name>
    <dbReference type="NCBI Taxonomy" id="6313"/>
    <lineage>
        <taxon>Eukaryota</taxon>
        <taxon>Metazoa</taxon>
        <taxon>Ecdysozoa</taxon>
        <taxon>Nematoda</taxon>
        <taxon>Chromadorea</taxon>
        <taxon>Rhabditida</taxon>
        <taxon>Rhabditina</taxon>
        <taxon>Rhabditomorpha</taxon>
        <taxon>Strongyloidea</taxon>
        <taxon>Metastrongylidae</taxon>
        <taxon>Angiostrongylus</taxon>
    </lineage>
</organism>
<evidence type="ECO:0000313" key="3">
    <source>
        <dbReference type="Proteomes" id="UP000035642"/>
    </source>
</evidence>
<proteinExistence type="predicted"/>
<dbReference type="AlphaFoldDB" id="A0A0K0CY80"/>
<keyword evidence="2" id="KW-1133">Transmembrane helix</keyword>
<dbReference type="Proteomes" id="UP000035642">
    <property type="component" value="Unassembled WGS sequence"/>
</dbReference>
<feature type="region of interest" description="Disordered" evidence="1">
    <location>
        <begin position="210"/>
        <end position="243"/>
    </location>
</feature>
<dbReference type="WBParaSite" id="ACAC_0000258201-mRNA-1">
    <property type="protein sequence ID" value="ACAC_0000258201-mRNA-1"/>
    <property type="gene ID" value="ACAC_0000258201"/>
</dbReference>